<accession>A0AA38LY72</accession>
<dbReference type="InterPro" id="IPR037895">
    <property type="entry name" value="NUDCD1"/>
</dbReference>
<dbReference type="GO" id="GO:0005737">
    <property type="term" value="C:cytoplasm"/>
    <property type="evidence" value="ECO:0007669"/>
    <property type="project" value="UniProtKB-SubCell"/>
</dbReference>
<organism evidence="8 9">
    <name type="scientific">Dioszegia hungarica</name>
    <dbReference type="NCBI Taxonomy" id="4972"/>
    <lineage>
        <taxon>Eukaryota</taxon>
        <taxon>Fungi</taxon>
        <taxon>Dikarya</taxon>
        <taxon>Basidiomycota</taxon>
        <taxon>Agaricomycotina</taxon>
        <taxon>Tremellomycetes</taxon>
        <taxon>Tremellales</taxon>
        <taxon>Bulleribasidiaceae</taxon>
        <taxon>Dioszegia</taxon>
    </lineage>
</organism>
<feature type="region of interest" description="Disordered" evidence="6">
    <location>
        <begin position="26"/>
        <end position="45"/>
    </location>
</feature>
<evidence type="ECO:0000259" key="7">
    <source>
        <dbReference type="PROSITE" id="PS51203"/>
    </source>
</evidence>
<keyword evidence="5" id="KW-0539">Nucleus</keyword>
<feature type="compositionally biased region" description="Pro residues" evidence="6">
    <location>
        <begin position="286"/>
        <end position="302"/>
    </location>
</feature>
<keyword evidence="9" id="KW-1185">Reference proteome</keyword>
<dbReference type="RefSeq" id="XP_052949345.1">
    <property type="nucleotide sequence ID" value="XM_053090824.1"/>
</dbReference>
<comment type="caution">
    <text evidence="8">The sequence shown here is derived from an EMBL/GenBank/DDBJ whole genome shotgun (WGS) entry which is preliminary data.</text>
</comment>
<dbReference type="Proteomes" id="UP001164286">
    <property type="component" value="Unassembled WGS sequence"/>
</dbReference>
<dbReference type="AlphaFoldDB" id="A0AA38LY72"/>
<dbReference type="GO" id="GO:0005634">
    <property type="term" value="C:nucleus"/>
    <property type="evidence" value="ECO:0007669"/>
    <property type="project" value="UniProtKB-SubCell"/>
</dbReference>
<evidence type="ECO:0000313" key="9">
    <source>
        <dbReference type="Proteomes" id="UP001164286"/>
    </source>
</evidence>
<evidence type="ECO:0000256" key="5">
    <source>
        <dbReference type="ARBA" id="ARBA00023242"/>
    </source>
</evidence>
<dbReference type="SUPFAM" id="SSF49764">
    <property type="entry name" value="HSP20-like chaperones"/>
    <property type="match status" value="1"/>
</dbReference>
<dbReference type="EMBL" id="JAKWFO010000001">
    <property type="protein sequence ID" value="KAI9639568.1"/>
    <property type="molecule type" value="Genomic_DNA"/>
</dbReference>
<evidence type="ECO:0000256" key="6">
    <source>
        <dbReference type="SAM" id="MobiDB-lite"/>
    </source>
</evidence>
<dbReference type="GeneID" id="77730029"/>
<evidence type="ECO:0000256" key="3">
    <source>
        <dbReference type="ARBA" id="ARBA00018915"/>
    </source>
</evidence>
<evidence type="ECO:0000313" key="8">
    <source>
        <dbReference type="EMBL" id="KAI9639568.1"/>
    </source>
</evidence>
<evidence type="ECO:0000256" key="4">
    <source>
        <dbReference type="ARBA" id="ARBA00022490"/>
    </source>
</evidence>
<feature type="domain" description="CS" evidence="7">
    <location>
        <begin position="299"/>
        <end position="401"/>
    </location>
</feature>
<dbReference type="Gene3D" id="2.60.40.790">
    <property type="match status" value="1"/>
</dbReference>
<comment type="subcellular location">
    <subcellularLocation>
        <location evidence="2">Cytoplasm</location>
    </subcellularLocation>
    <subcellularLocation>
        <location evidence="1">Nucleus</location>
    </subcellularLocation>
</comment>
<dbReference type="PANTHER" id="PTHR21664:SF1">
    <property type="entry name" value="NUDC DOMAIN-CONTAINING PROTEIN 1"/>
    <property type="match status" value="1"/>
</dbReference>
<protein>
    <recommendedName>
        <fullName evidence="3">NudC domain-containing protein 1</fullName>
    </recommendedName>
</protein>
<dbReference type="PROSITE" id="PS51203">
    <property type="entry name" value="CS"/>
    <property type="match status" value="1"/>
</dbReference>
<keyword evidence="4" id="KW-0963">Cytoplasm</keyword>
<gene>
    <name evidence="8" type="ORF">MKK02DRAFT_39884</name>
</gene>
<evidence type="ECO:0000256" key="2">
    <source>
        <dbReference type="ARBA" id="ARBA00004496"/>
    </source>
</evidence>
<name>A0AA38LY72_9TREE</name>
<dbReference type="InterPro" id="IPR008978">
    <property type="entry name" value="HSP20-like_chaperone"/>
</dbReference>
<dbReference type="InterPro" id="IPR007052">
    <property type="entry name" value="CS_dom"/>
</dbReference>
<proteinExistence type="predicted"/>
<feature type="region of interest" description="Disordered" evidence="6">
    <location>
        <begin position="274"/>
        <end position="307"/>
    </location>
</feature>
<dbReference type="PANTHER" id="PTHR21664">
    <property type="entry name" value="CHRONIC MYELOGENOUS LEUKEMIA TUMOR ANTIGEN 66"/>
    <property type="match status" value="1"/>
</dbReference>
<sequence length="664" mass="71497">MALFPPDRALLYPQFETYRLHSLSPTEDVQGHRLPGSGTTQSRLEHGQHTLSFKETRDRIGWDHLAVNEQGRGIYVDKEWNIVGFELDDNLIPSFSVLATLPTPISSSSAPAPEYPSTIAIHPNLWAISSGAGDLHLLCTSDPTSSCTLSSTFTLSGGSGGPFLIRAARAESDSISLLLSRSVIGPEEGKSRTTKRTFELLEVVIDLSSAEHTSELDVRWRIQAGDLPVYTAWTDAGWMVLSGETYGNSKTEEALNEVEKEKRERDARIAKLGLGASLPQGEQSVPVPPSEPARISTPPPDQPLTWTQTGESASIRIPFAAGTVRSDIVISLHPTSINLSVKGVPAAAQPEPLQQFLRHTERSWWAEIDPDLSSFSYDSSSSTLDIDLAKQDGEHRWPSLFLPSSDDDDAEIPETLSSDVLASVRQTFDSIRTRAPDEPAGNHPAIPSLLREEMDFDMEDGEDFEDRAAGAMGDGGGKVGREVFVGILRDGKAEWSTASVTVVSLPLQSGGRGNGMEGVIVKSAVDGLLFTPSADLVGSPWTHQATIPALAFVLSSKRDIRLVRHLTPLHDPAAPPSPKKAKTDLDTAQHPTVLAFDSGSSSAGQGNVYVYYPPTGKTTSKQGVVRVSGLERGAALGVARIRKNGKDVVLVLCEKELVVLSGVL</sequence>
<reference evidence="8" key="1">
    <citation type="journal article" date="2022" name="G3 (Bethesda)">
        <title>High quality genome of the basidiomycete yeast Dioszegia hungarica PDD-24b-2 isolated from cloud water.</title>
        <authorList>
            <person name="Jarrige D."/>
            <person name="Haridas S."/>
            <person name="Bleykasten-Grosshans C."/>
            <person name="Joly M."/>
            <person name="Nadalig T."/>
            <person name="Sancelme M."/>
            <person name="Vuilleumier S."/>
            <person name="Grigoriev I.V."/>
            <person name="Amato P."/>
            <person name="Bringel F."/>
        </authorList>
    </citation>
    <scope>NUCLEOTIDE SEQUENCE</scope>
    <source>
        <strain evidence="8">PDD-24b-2</strain>
    </source>
</reference>
<evidence type="ECO:0000256" key="1">
    <source>
        <dbReference type="ARBA" id="ARBA00004123"/>
    </source>
</evidence>